<evidence type="ECO:0000256" key="12">
    <source>
        <dbReference type="ARBA" id="ARBA00023278"/>
    </source>
</evidence>
<keyword evidence="21" id="KW-1185">Reference proteome</keyword>
<comment type="subunit">
    <text evidence="15">Oligomer; disulfide-linked.</text>
</comment>
<dbReference type="SMART" id="SM00210">
    <property type="entry name" value="TSPN"/>
    <property type="match status" value="1"/>
</dbReference>
<gene>
    <name evidence="20" type="ORF">FD754_011901</name>
</gene>
<comment type="similarity">
    <text evidence="13">Belongs to the fibril-associated collagens with interrupted helices (FACIT) family.</text>
</comment>
<keyword evidence="3" id="KW-0964">Secreted</keyword>
<evidence type="ECO:0000256" key="13">
    <source>
        <dbReference type="ARBA" id="ARBA00049648"/>
    </source>
</evidence>
<evidence type="ECO:0000256" key="11">
    <source>
        <dbReference type="ARBA" id="ARBA00023157"/>
    </source>
</evidence>
<protein>
    <recommendedName>
        <fullName evidence="16">Collagen alpha-1(XIX) chain</fullName>
    </recommendedName>
    <alternativeName>
        <fullName evidence="17">Collagen alpha-1(Y) chain</fullName>
    </alternativeName>
</protein>
<dbReference type="Gene3D" id="2.60.120.200">
    <property type="match status" value="1"/>
</dbReference>
<dbReference type="GO" id="GO:0007517">
    <property type="term" value="P:muscle organ development"/>
    <property type="evidence" value="ECO:0007669"/>
    <property type="project" value="UniProtKB-KW"/>
</dbReference>
<evidence type="ECO:0000256" key="17">
    <source>
        <dbReference type="ARBA" id="ARBA00081218"/>
    </source>
</evidence>
<evidence type="ECO:0000313" key="21">
    <source>
        <dbReference type="Proteomes" id="UP000326458"/>
    </source>
</evidence>
<evidence type="ECO:0000259" key="19">
    <source>
        <dbReference type="SMART" id="SM00210"/>
    </source>
</evidence>
<keyword evidence="8" id="KW-0221">Differentiation</keyword>
<evidence type="ECO:0000256" key="7">
    <source>
        <dbReference type="ARBA" id="ARBA00022737"/>
    </source>
</evidence>
<comment type="caution">
    <text evidence="20">The sequence shown here is derived from an EMBL/GenBank/DDBJ whole genome shotgun (WGS) entry which is preliminary data.</text>
</comment>
<evidence type="ECO:0000256" key="4">
    <source>
        <dbReference type="ARBA" id="ARBA00022530"/>
    </source>
</evidence>
<dbReference type="GO" id="GO:0030154">
    <property type="term" value="P:cell differentiation"/>
    <property type="evidence" value="ECO:0007669"/>
    <property type="project" value="UniProtKB-KW"/>
</dbReference>
<name>A0A5N3VD57_MUNMU</name>
<dbReference type="AlphaFoldDB" id="A0A5N3VD57"/>
<evidence type="ECO:0000256" key="14">
    <source>
        <dbReference type="ARBA" id="ARBA00055297"/>
    </source>
</evidence>
<keyword evidence="6" id="KW-0732">Signal</keyword>
<accession>A0A5N3VD57</accession>
<evidence type="ECO:0000256" key="8">
    <source>
        <dbReference type="ARBA" id="ARBA00022782"/>
    </source>
</evidence>
<sequence>KIFPKGLPEEFSIAAMFRVRRSAKKERWFLWQVLNQRNMPQVSIIVDGGRKVVELMFQAAEGDVLNYIFKNQELRSLFDRQWHKLGFGIQSQAISLYVDCNLVASRHTDAKSTVDFHGRTVIAARASDGKPVDIELHQLQIYCNWNFIAQETCCEISDIKCPEQPGFGGPAASPAPAHASRLSAFLPAKQELTDQCQCVPLKVSVTEYVNTKFISAHGEAGSPGQKGEQVRHHRILSISGLGRSPGERNGNPLQPHVIGPVEGYSDPKGTNLPANAGDAGGVNSDRLLHPQDSPGKNTGVGCQ</sequence>
<comment type="function">
    <text evidence="14">May act as a cross-bridge between fibrils and other extracellular matrix molecules. Involved in skeletal myogenesis in the developing esophagus. May play a role in organization of the pericellular matrix or the sphinteric smooth muscle.</text>
</comment>
<feature type="domain" description="Thrombospondin-like N-terminal" evidence="19">
    <location>
        <begin position="1"/>
        <end position="145"/>
    </location>
</feature>
<evidence type="ECO:0000256" key="15">
    <source>
        <dbReference type="ARBA" id="ARBA00064387"/>
    </source>
</evidence>
<dbReference type="InterPro" id="IPR048287">
    <property type="entry name" value="TSPN-like_N"/>
</dbReference>
<evidence type="ECO:0000256" key="10">
    <source>
        <dbReference type="ARBA" id="ARBA00023119"/>
    </source>
</evidence>
<dbReference type="GO" id="GO:0007155">
    <property type="term" value="P:cell adhesion"/>
    <property type="evidence" value="ECO:0007669"/>
    <property type="project" value="UniProtKB-KW"/>
</dbReference>
<evidence type="ECO:0000256" key="18">
    <source>
        <dbReference type="SAM" id="MobiDB-lite"/>
    </source>
</evidence>
<keyword evidence="7" id="KW-0677">Repeat</keyword>
<proteinExistence type="inferred from homology"/>
<keyword evidence="11" id="KW-1015">Disulfide bond</keyword>
<keyword evidence="10" id="KW-0176">Collagen</keyword>
<evidence type="ECO:0000256" key="5">
    <source>
        <dbReference type="ARBA" id="ARBA00022541"/>
    </source>
</evidence>
<dbReference type="SUPFAM" id="SSF49899">
    <property type="entry name" value="Concanavalin A-like lectins/glucanases"/>
    <property type="match status" value="1"/>
</dbReference>
<dbReference type="InterPro" id="IPR013320">
    <property type="entry name" value="ConA-like_dom_sf"/>
</dbReference>
<keyword evidence="2" id="KW-0217">Developmental protein</keyword>
<organism evidence="20 21">
    <name type="scientific">Muntiacus muntjak</name>
    <name type="common">Barking deer</name>
    <name type="synonym">Indian muntjac</name>
    <dbReference type="NCBI Taxonomy" id="9888"/>
    <lineage>
        <taxon>Eukaryota</taxon>
        <taxon>Metazoa</taxon>
        <taxon>Chordata</taxon>
        <taxon>Craniata</taxon>
        <taxon>Vertebrata</taxon>
        <taxon>Euteleostomi</taxon>
        <taxon>Mammalia</taxon>
        <taxon>Eutheria</taxon>
        <taxon>Laurasiatheria</taxon>
        <taxon>Artiodactyla</taxon>
        <taxon>Ruminantia</taxon>
        <taxon>Pecora</taxon>
        <taxon>Cervidae</taxon>
        <taxon>Muntiacinae</taxon>
        <taxon>Muntiacus</taxon>
    </lineage>
</organism>
<evidence type="ECO:0000256" key="16">
    <source>
        <dbReference type="ARBA" id="ARBA00074525"/>
    </source>
</evidence>
<evidence type="ECO:0000256" key="1">
    <source>
        <dbReference type="ARBA" id="ARBA00004498"/>
    </source>
</evidence>
<dbReference type="GO" id="GO:0005581">
    <property type="term" value="C:collagen trimer"/>
    <property type="evidence" value="ECO:0007669"/>
    <property type="project" value="UniProtKB-KW"/>
</dbReference>
<keyword evidence="12" id="KW-0379">Hydroxylation</keyword>
<keyword evidence="5" id="KW-0517">Myogenesis</keyword>
<dbReference type="EMBL" id="VCEA01000002">
    <property type="protein sequence ID" value="KAB0347044.1"/>
    <property type="molecule type" value="Genomic_DNA"/>
</dbReference>
<reference evidence="20 21" key="1">
    <citation type="submission" date="2019-06" db="EMBL/GenBank/DDBJ databases">
        <title>Discovery of a novel chromosome fission-fusion reversal in muntjac.</title>
        <authorList>
            <person name="Mudd A.B."/>
            <person name="Bredeson J.V."/>
            <person name="Baum R."/>
            <person name="Hockemeyer D."/>
            <person name="Rokhsar D.S."/>
        </authorList>
    </citation>
    <scope>NUCLEOTIDE SEQUENCE [LARGE SCALE GENOMIC DNA]</scope>
    <source>
        <strain evidence="20">UTSW_UCB_Mm</strain>
        <tissue evidence="20">Fibroblast cell line</tissue>
    </source>
</reference>
<evidence type="ECO:0000313" key="20">
    <source>
        <dbReference type="EMBL" id="KAB0347044.1"/>
    </source>
</evidence>
<dbReference type="Proteomes" id="UP000326458">
    <property type="component" value="Unassembled WGS sequence"/>
</dbReference>
<feature type="non-terminal residue" evidence="20">
    <location>
        <position position="1"/>
    </location>
</feature>
<evidence type="ECO:0000256" key="9">
    <source>
        <dbReference type="ARBA" id="ARBA00022889"/>
    </source>
</evidence>
<keyword evidence="9" id="KW-0130">Cell adhesion</keyword>
<comment type="subcellular location">
    <subcellularLocation>
        <location evidence="1">Secreted</location>
        <location evidence="1">Extracellular space</location>
        <location evidence="1">Extracellular matrix</location>
    </subcellularLocation>
</comment>
<evidence type="ECO:0000256" key="6">
    <source>
        <dbReference type="ARBA" id="ARBA00022729"/>
    </source>
</evidence>
<dbReference type="FunFam" id="2.60.120.200:FF:000148">
    <property type="entry name" value="Collagen, type XIX, alpha 1"/>
    <property type="match status" value="1"/>
</dbReference>
<keyword evidence="4" id="KW-0272">Extracellular matrix</keyword>
<feature type="region of interest" description="Disordered" evidence="18">
    <location>
        <begin position="240"/>
        <end position="303"/>
    </location>
</feature>
<evidence type="ECO:0000256" key="3">
    <source>
        <dbReference type="ARBA" id="ARBA00022525"/>
    </source>
</evidence>
<evidence type="ECO:0000256" key="2">
    <source>
        <dbReference type="ARBA" id="ARBA00022473"/>
    </source>
</evidence>